<dbReference type="EMBL" id="CAMXCT020000952">
    <property type="protein sequence ID" value="CAL1138458.1"/>
    <property type="molecule type" value="Genomic_DNA"/>
</dbReference>
<name>A0A9P1FQW7_9DINO</name>
<evidence type="ECO:0000313" key="1">
    <source>
        <dbReference type="EMBL" id="CAI3985083.1"/>
    </source>
</evidence>
<dbReference type="EMBL" id="CAMXCT010000952">
    <property type="protein sequence ID" value="CAI3985083.1"/>
    <property type="molecule type" value="Genomic_DNA"/>
</dbReference>
<evidence type="ECO:0000313" key="3">
    <source>
        <dbReference type="Proteomes" id="UP001152797"/>
    </source>
</evidence>
<comment type="caution">
    <text evidence="1">The sequence shown here is derived from an EMBL/GenBank/DDBJ whole genome shotgun (WGS) entry which is preliminary data.</text>
</comment>
<dbReference type="AlphaFoldDB" id="A0A9P1FQW7"/>
<keyword evidence="3" id="KW-1185">Reference proteome</keyword>
<proteinExistence type="predicted"/>
<sequence>METSEGLLVEHPPCPFFHRLNQQTTWLRAANPLHPVLQQASGGRVLTKVFASFAGGVPKVNRNKRDPALQQGYWSDSDLACFRCLQKDNGPSQPKSSSRSIGWDENLSLTACEQVHGLSRHGRHGPRFLFLCSNFQV</sequence>
<evidence type="ECO:0000313" key="2">
    <source>
        <dbReference type="EMBL" id="CAL4772395.1"/>
    </source>
</evidence>
<dbReference type="EMBL" id="CAMXCT030000952">
    <property type="protein sequence ID" value="CAL4772395.1"/>
    <property type="molecule type" value="Genomic_DNA"/>
</dbReference>
<accession>A0A9P1FQW7</accession>
<organism evidence="1">
    <name type="scientific">Cladocopium goreaui</name>
    <dbReference type="NCBI Taxonomy" id="2562237"/>
    <lineage>
        <taxon>Eukaryota</taxon>
        <taxon>Sar</taxon>
        <taxon>Alveolata</taxon>
        <taxon>Dinophyceae</taxon>
        <taxon>Suessiales</taxon>
        <taxon>Symbiodiniaceae</taxon>
        <taxon>Cladocopium</taxon>
    </lineage>
</organism>
<gene>
    <name evidence="1" type="ORF">C1SCF055_LOCUS12568</name>
</gene>
<dbReference type="Proteomes" id="UP001152797">
    <property type="component" value="Unassembled WGS sequence"/>
</dbReference>
<reference evidence="1" key="1">
    <citation type="submission" date="2022-10" db="EMBL/GenBank/DDBJ databases">
        <authorList>
            <person name="Chen Y."/>
            <person name="Dougan E. K."/>
            <person name="Chan C."/>
            <person name="Rhodes N."/>
            <person name="Thang M."/>
        </authorList>
    </citation>
    <scope>NUCLEOTIDE SEQUENCE</scope>
</reference>
<reference evidence="2 3" key="2">
    <citation type="submission" date="2024-05" db="EMBL/GenBank/DDBJ databases">
        <authorList>
            <person name="Chen Y."/>
            <person name="Shah S."/>
            <person name="Dougan E. K."/>
            <person name="Thang M."/>
            <person name="Chan C."/>
        </authorList>
    </citation>
    <scope>NUCLEOTIDE SEQUENCE [LARGE SCALE GENOMIC DNA]</scope>
</reference>
<protein>
    <submittedName>
        <fullName evidence="1">Uncharacterized protein</fullName>
    </submittedName>
</protein>